<accession>A0A3E0IKK8</accession>
<reference evidence="2 3" key="1">
    <citation type="journal article" date="2018" name="Vet. Microbiol.">
        <title>Characterisation of Staphylococcus felis isolated from cats using whole genome sequencing.</title>
        <authorList>
            <person name="Worthing K."/>
            <person name="Pang S."/>
            <person name="Trott D.J."/>
            <person name="Abraham S."/>
            <person name="Coombs G.W."/>
            <person name="Jordan D."/>
            <person name="McIntyre L."/>
            <person name="Davies M.R."/>
            <person name="Norris J."/>
        </authorList>
    </citation>
    <scope>NUCLEOTIDE SEQUENCE [LARGE SCALE GENOMIC DNA]</scope>
    <source>
        <strain evidence="2 3">F9</strain>
    </source>
</reference>
<dbReference type="RefSeq" id="WP_116095477.1">
    <property type="nucleotide sequence ID" value="NZ_QKXQ01000736.1"/>
</dbReference>
<gene>
    <name evidence="2" type="ORF">DOS83_14095</name>
</gene>
<evidence type="ECO:0000313" key="2">
    <source>
        <dbReference type="EMBL" id="REH88586.1"/>
    </source>
</evidence>
<dbReference type="InterPro" id="IPR002711">
    <property type="entry name" value="HNH"/>
</dbReference>
<dbReference type="GO" id="GO:0008270">
    <property type="term" value="F:zinc ion binding"/>
    <property type="evidence" value="ECO:0007669"/>
    <property type="project" value="InterPro"/>
</dbReference>
<protein>
    <recommendedName>
        <fullName evidence="1">HNH nuclease domain-containing protein</fullName>
    </recommendedName>
</protein>
<dbReference type="OrthoDB" id="9802901at2"/>
<comment type="caution">
    <text evidence="2">The sequence shown here is derived from an EMBL/GenBank/DDBJ whole genome shotgun (WGS) entry which is preliminary data.</text>
</comment>
<dbReference type="GO" id="GO:0003676">
    <property type="term" value="F:nucleic acid binding"/>
    <property type="evidence" value="ECO:0007669"/>
    <property type="project" value="InterPro"/>
</dbReference>
<dbReference type="CDD" id="cd00085">
    <property type="entry name" value="HNHc"/>
    <property type="match status" value="1"/>
</dbReference>
<dbReference type="Gene3D" id="1.10.30.50">
    <property type="match status" value="1"/>
</dbReference>
<dbReference type="InterPro" id="IPR003615">
    <property type="entry name" value="HNH_nuc"/>
</dbReference>
<evidence type="ECO:0000313" key="3">
    <source>
        <dbReference type="Proteomes" id="UP000256562"/>
    </source>
</evidence>
<organism evidence="2 3">
    <name type="scientific">Staphylococcus felis</name>
    <dbReference type="NCBI Taxonomy" id="46127"/>
    <lineage>
        <taxon>Bacteria</taxon>
        <taxon>Bacillati</taxon>
        <taxon>Bacillota</taxon>
        <taxon>Bacilli</taxon>
        <taxon>Bacillales</taxon>
        <taxon>Staphylococcaceae</taxon>
        <taxon>Staphylococcus</taxon>
    </lineage>
</organism>
<dbReference type="Proteomes" id="UP000256562">
    <property type="component" value="Unassembled WGS sequence"/>
</dbReference>
<dbReference type="SMART" id="SM00507">
    <property type="entry name" value="HNHc"/>
    <property type="match status" value="1"/>
</dbReference>
<dbReference type="EMBL" id="QKXQ01000736">
    <property type="protein sequence ID" value="REH88586.1"/>
    <property type="molecule type" value="Genomic_DNA"/>
</dbReference>
<name>A0A3E0IKK8_9STAP</name>
<sequence>MVAIKDLSEHLNTIQELNDKEIGMQAIADNINVNRKVLSKWCKDNGIVIKPKVYRGYCLQCGISYKSTRHNVKYCSEYCKSKYSRNKYITNKETKRVNCIHCNNTFDIPKTQSLSSYKRKCPTCRTHYKHIGDSCNVYYFECINCYKLHLSKRKTPRKYCDDKCKSMYKFKRKYHKQCVECNKDYVSNRVNSKFCSESCLRKFSYRKQEINRRLTIKNNGEVDWNISIKGLIKRDGQKCYLCGNDVIFSENTNDDYYPSIEHVKPLSKGGTHTWDNVKIAHRKCNWEKGVNLIPPPQII</sequence>
<feature type="domain" description="HNH nuclease" evidence="1">
    <location>
        <begin position="227"/>
        <end position="286"/>
    </location>
</feature>
<dbReference type="GO" id="GO:0004519">
    <property type="term" value="F:endonuclease activity"/>
    <property type="evidence" value="ECO:0007669"/>
    <property type="project" value="InterPro"/>
</dbReference>
<dbReference type="AlphaFoldDB" id="A0A3E0IKK8"/>
<evidence type="ECO:0000259" key="1">
    <source>
        <dbReference type="SMART" id="SM00507"/>
    </source>
</evidence>
<proteinExistence type="predicted"/>
<dbReference type="Pfam" id="PF01844">
    <property type="entry name" value="HNH"/>
    <property type="match status" value="1"/>
</dbReference>